<evidence type="ECO:0000259" key="3">
    <source>
        <dbReference type="PROSITE" id="PS51352"/>
    </source>
</evidence>
<dbReference type="InterPro" id="IPR000866">
    <property type="entry name" value="AhpC/TSA"/>
</dbReference>
<accession>A0ABX2DT69</accession>
<dbReference type="Proteomes" id="UP000711047">
    <property type="component" value="Unassembled WGS sequence"/>
</dbReference>
<evidence type="ECO:0000256" key="1">
    <source>
        <dbReference type="ARBA" id="ARBA00023157"/>
    </source>
</evidence>
<reference evidence="4 5" key="1">
    <citation type="submission" date="2020-05" db="EMBL/GenBank/DDBJ databases">
        <title>Paenibacillus glebae, sp. nov., Paenibacillus humi sp. nov., Paenibacillus pedi sp. nov., Paenibacillus terrestris sp. nov. and Paenibacillus terricola sp. nov., isolated from a forest top soil sample.</title>
        <authorList>
            <person name="Qi S."/>
            <person name="Carlier A."/>
            <person name="Cnockaert M."/>
            <person name="Vandamme P."/>
        </authorList>
    </citation>
    <scope>NUCLEOTIDE SEQUENCE [LARGE SCALE GENOMIC DNA]</scope>
    <source>
        <strain evidence="4 5">LMG 29502</strain>
    </source>
</reference>
<organism evidence="4 5">
    <name type="scientific">Paenibacillus tritici</name>
    <dbReference type="NCBI Taxonomy" id="1873425"/>
    <lineage>
        <taxon>Bacteria</taxon>
        <taxon>Bacillati</taxon>
        <taxon>Bacillota</taxon>
        <taxon>Bacilli</taxon>
        <taxon>Bacillales</taxon>
        <taxon>Paenibacillaceae</taxon>
        <taxon>Paenibacillus</taxon>
    </lineage>
</organism>
<gene>
    <name evidence="4" type="ORF">HQN87_21365</name>
</gene>
<dbReference type="PANTHER" id="PTHR42852">
    <property type="entry name" value="THIOL:DISULFIDE INTERCHANGE PROTEIN DSBE"/>
    <property type="match status" value="1"/>
</dbReference>
<feature type="domain" description="Thioredoxin" evidence="3">
    <location>
        <begin position="35"/>
        <end position="173"/>
    </location>
</feature>
<comment type="caution">
    <text evidence="4">The sequence shown here is derived from an EMBL/GenBank/DDBJ whole genome shotgun (WGS) entry which is preliminary data.</text>
</comment>
<name>A0ABX2DT69_9BACL</name>
<dbReference type="PROSITE" id="PS51352">
    <property type="entry name" value="THIOREDOXIN_2"/>
    <property type="match status" value="1"/>
</dbReference>
<dbReference type="Gene3D" id="3.40.30.10">
    <property type="entry name" value="Glutaredoxin"/>
    <property type="match status" value="1"/>
</dbReference>
<keyword evidence="2" id="KW-0812">Transmembrane</keyword>
<dbReference type="EMBL" id="JABMKX010000011">
    <property type="protein sequence ID" value="NQX47877.1"/>
    <property type="molecule type" value="Genomic_DNA"/>
</dbReference>
<keyword evidence="2" id="KW-1133">Transmembrane helix</keyword>
<protein>
    <submittedName>
        <fullName evidence="4">Redoxin domain-containing protein</fullName>
    </submittedName>
</protein>
<dbReference type="SUPFAM" id="SSF52833">
    <property type="entry name" value="Thioredoxin-like"/>
    <property type="match status" value="1"/>
</dbReference>
<proteinExistence type="predicted"/>
<feature type="transmembrane region" description="Helical" evidence="2">
    <location>
        <begin position="6"/>
        <end position="24"/>
    </location>
</feature>
<dbReference type="PANTHER" id="PTHR42852:SF13">
    <property type="entry name" value="PROTEIN DIPZ"/>
    <property type="match status" value="1"/>
</dbReference>
<sequence>MKLRRIVALLVIAIATIAVIWVYMDHSSRTPSGRLAVGAPAPDFEAVTWKGEKVRLSDYKGRVVLLNFWATWCKPCMQEMPLLNEIHESSETQIATLFINAGESKGTVSKYMEQQDFSFPVIIDVTGKISASYGVAALPSTYIINTEGDIQKIVLGEIADFKELQQWLVEAGAAK</sequence>
<evidence type="ECO:0000313" key="4">
    <source>
        <dbReference type="EMBL" id="NQX47877.1"/>
    </source>
</evidence>
<dbReference type="CDD" id="cd02966">
    <property type="entry name" value="TlpA_like_family"/>
    <property type="match status" value="1"/>
</dbReference>
<dbReference type="RefSeq" id="WP_173137428.1">
    <property type="nucleotide sequence ID" value="NZ_JABMKX010000011.1"/>
</dbReference>
<keyword evidence="2" id="KW-0472">Membrane</keyword>
<dbReference type="InterPro" id="IPR050553">
    <property type="entry name" value="Thioredoxin_ResA/DsbE_sf"/>
</dbReference>
<keyword evidence="1" id="KW-1015">Disulfide bond</keyword>
<dbReference type="InterPro" id="IPR036249">
    <property type="entry name" value="Thioredoxin-like_sf"/>
</dbReference>
<evidence type="ECO:0000256" key="2">
    <source>
        <dbReference type="SAM" id="Phobius"/>
    </source>
</evidence>
<dbReference type="InterPro" id="IPR013766">
    <property type="entry name" value="Thioredoxin_domain"/>
</dbReference>
<keyword evidence="5" id="KW-1185">Reference proteome</keyword>
<evidence type="ECO:0000313" key="5">
    <source>
        <dbReference type="Proteomes" id="UP000711047"/>
    </source>
</evidence>
<dbReference type="Pfam" id="PF00578">
    <property type="entry name" value="AhpC-TSA"/>
    <property type="match status" value="1"/>
</dbReference>